<feature type="region of interest" description="Disordered" evidence="2">
    <location>
        <begin position="49"/>
        <end position="68"/>
    </location>
</feature>
<dbReference type="Pfam" id="PF12874">
    <property type="entry name" value="zf-met"/>
    <property type="match status" value="1"/>
</dbReference>
<dbReference type="EMBL" id="MU006778">
    <property type="protein sequence ID" value="KAF2644673.1"/>
    <property type="molecule type" value="Genomic_DNA"/>
</dbReference>
<keyword evidence="1" id="KW-0479">Metal-binding</keyword>
<accession>A0A6A6SD88</accession>
<dbReference type="PROSITE" id="PS00028">
    <property type="entry name" value="ZINC_FINGER_C2H2_1"/>
    <property type="match status" value="1"/>
</dbReference>
<dbReference type="PANTHER" id="PTHR47251">
    <property type="entry name" value="FINGER DOMAIN PROTEIN, PUTATIVE (AFU_ORTHOLOGUE AFUA_3G04180)-RELATED"/>
    <property type="match status" value="1"/>
</dbReference>
<protein>
    <recommendedName>
        <fullName evidence="3">C2H2-type domain-containing protein</fullName>
    </recommendedName>
</protein>
<evidence type="ECO:0000256" key="2">
    <source>
        <dbReference type="SAM" id="MobiDB-lite"/>
    </source>
</evidence>
<dbReference type="PANTHER" id="PTHR47251:SF1">
    <property type="entry name" value="FINGER DOMAIN PROTEIN, PUTATIVE (AFU_ORTHOLOGUE AFUA_3G04180)-RELATED"/>
    <property type="match status" value="1"/>
</dbReference>
<dbReference type="InterPro" id="IPR036236">
    <property type="entry name" value="Znf_C2H2_sf"/>
</dbReference>
<dbReference type="OrthoDB" id="4822at2759"/>
<proteinExistence type="predicted"/>
<feature type="domain" description="C2H2-type" evidence="3">
    <location>
        <begin position="15"/>
        <end position="44"/>
    </location>
</feature>
<evidence type="ECO:0000313" key="5">
    <source>
        <dbReference type="Proteomes" id="UP000799753"/>
    </source>
</evidence>
<reference evidence="4" key="1">
    <citation type="journal article" date="2020" name="Stud. Mycol.">
        <title>101 Dothideomycetes genomes: a test case for predicting lifestyles and emergence of pathogens.</title>
        <authorList>
            <person name="Haridas S."/>
            <person name="Albert R."/>
            <person name="Binder M."/>
            <person name="Bloem J."/>
            <person name="Labutti K."/>
            <person name="Salamov A."/>
            <person name="Andreopoulos B."/>
            <person name="Baker S."/>
            <person name="Barry K."/>
            <person name="Bills G."/>
            <person name="Bluhm B."/>
            <person name="Cannon C."/>
            <person name="Castanera R."/>
            <person name="Culley D."/>
            <person name="Daum C."/>
            <person name="Ezra D."/>
            <person name="Gonzalez J."/>
            <person name="Henrissat B."/>
            <person name="Kuo A."/>
            <person name="Liang C."/>
            <person name="Lipzen A."/>
            <person name="Lutzoni F."/>
            <person name="Magnuson J."/>
            <person name="Mondo S."/>
            <person name="Nolan M."/>
            <person name="Ohm R."/>
            <person name="Pangilinan J."/>
            <person name="Park H.-J."/>
            <person name="Ramirez L."/>
            <person name="Alfaro M."/>
            <person name="Sun H."/>
            <person name="Tritt A."/>
            <person name="Yoshinaga Y."/>
            <person name="Zwiers L.-H."/>
            <person name="Turgeon B."/>
            <person name="Goodwin S."/>
            <person name="Spatafora J."/>
            <person name="Crous P."/>
            <person name="Grigoriev I."/>
        </authorList>
    </citation>
    <scope>NUCLEOTIDE SEQUENCE</scope>
    <source>
        <strain evidence="4">CBS 473.64</strain>
    </source>
</reference>
<feature type="compositionally biased region" description="Polar residues" evidence="2">
    <location>
        <begin position="52"/>
        <end position="64"/>
    </location>
</feature>
<keyword evidence="5" id="KW-1185">Reference proteome</keyword>
<name>A0A6A6SD88_9PLEO</name>
<keyword evidence="1" id="KW-0863">Zinc-finger</keyword>
<evidence type="ECO:0000256" key="1">
    <source>
        <dbReference type="PROSITE-ProRule" id="PRU00042"/>
    </source>
</evidence>
<dbReference type="AlphaFoldDB" id="A0A6A6SD88"/>
<feature type="region of interest" description="Disordered" evidence="2">
    <location>
        <begin position="116"/>
        <end position="167"/>
    </location>
</feature>
<keyword evidence="1" id="KW-0862">Zinc</keyword>
<evidence type="ECO:0000259" key="3">
    <source>
        <dbReference type="PROSITE" id="PS50157"/>
    </source>
</evidence>
<dbReference type="InterPro" id="IPR013087">
    <property type="entry name" value="Znf_C2H2_type"/>
</dbReference>
<dbReference type="GO" id="GO:0008270">
    <property type="term" value="F:zinc ion binding"/>
    <property type="evidence" value="ECO:0007669"/>
    <property type="project" value="UniProtKB-KW"/>
</dbReference>
<gene>
    <name evidence="4" type="ORF">P280DRAFT_177662</name>
</gene>
<dbReference type="Proteomes" id="UP000799753">
    <property type="component" value="Unassembled WGS sequence"/>
</dbReference>
<dbReference type="PROSITE" id="PS50157">
    <property type="entry name" value="ZINC_FINGER_C2H2_2"/>
    <property type="match status" value="1"/>
</dbReference>
<organism evidence="4 5">
    <name type="scientific">Massarina eburnea CBS 473.64</name>
    <dbReference type="NCBI Taxonomy" id="1395130"/>
    <lineage>
        <taxon>Eukaryota</taxon>
        <taxon>Fungi</taxon>
        <taxon>Dikarya</taxon>
        <taxon>Ascomycota</taxon>
        <taxon>Pezizomycotina</taxon>
        <taxon>Dothideomycetes</taxon>
        <taxon>Pleosporomycetidae</taxon>
        <taxon>Pleosporales</taxon>
        <taxon>Massarineae</taxon>
        <taxon>Massarinaceae</taxon>
        <taxon>Massarina</taxon>
    </lineage>
</organism>
<dbReference type="SUPFAM" id="SSF57667">
    <property type="entry name" value="beta-beta-alpha zinc fingers"/>
    <property type="match status" value="1"/>
</dbReference>
<feature type="compositionally biased region" description="Basic and acidic residues" evidence="2">
    <location>
        <begin position="117"/>
        <end position="137"/>
    </location>
</feature>
<sequence>MPPRNAPLPNAVNVFTCDICDKGYPRQVDFENHLRSYDHTHRQRLADLKKLTASNESESASRPSKGTLDMRSIPMAAAGKNAALGSRFTKVGGPGMAGASGGSRFKKVGVAVGGEAKTAEKKKETIQEEKVGSDMRGDVVSVQPENKETIANEESDEQAQREDEDVVMKDPDEEDIVTWEEYDFTKPTSCDHANCPGCKPVMDGTYEDGWLVVGPA</sequence>
<evidence type="ECO:0000313" key="4">
    <source>
        <dbReference type="EMBL" id="KAF2644673.1"/>
    </source>
</evidence>
<feature type="compositionally biased region" description="Basic and acidic residues" evidence="2">
    <location>
        <begin position="158"/>
        <end position="167"/>
    </location>
</feature>